<name>A0AAV2FAU3_9ROSI</name>
<gene>
    <name evidence="1" type="ORF">LTRI10_LOCUS35840</name>
</gene>
<protein>
    <submittedName>
        <fullName evidence="1">Uncharacterized protein</fullName>
    </submittedName>
</protein>
<organism evidence="1 2">
    <name type="scientific">Linum trigynum</name>
    <dbReference type="NCBI Taxonomy" id="586398"/>
    <lineage>
        <taxon>Eukaryota</taxon>
        <taxon>Viridiplantae</taxon>
        <taxon>Streptophyta</taxon>
        <taxon>Embryophyta</taxon>
        <taxon>Tracheophyta</taxon>
        <taxon>Spermatophyta</taxon>
        <taxon>Magnoliopsida</taxon>
        <taxon>eudicotyledons</taxon>
        <taxon>Gunneridae</taxon>
        <taxon>Pentapetalae</taxon>
        <taxon>rosids</taxon>
        <taxon>fabids</taxon>
        <taxon>Malpighiales</taxon>
        <taxon>Linaceae</taxon>
        <taxon>Linum</taxon>
    </lineage>
</organism>
<sequence>MVLVLVDRRFKLSQHGTSRLAESGDLREAGLPDGIECSKDVVVQDMLPVEQRMYRNLNRLEPGLDPQLDRFLTHPTQRADLLHSESVDPFVDDRISNHFVNSNALLGVARRDHALSNGSQVIHREQGDLLHLGDGVCCSVVGNY</sequence>
<dbReference type="EMBL" id="OZ034819">
    <property type="protein sequence ID" value="CAL1395406.1"/>
    <property type="molecule type" value="Genomic_DNA"/>
</dbReference>
<evidence type="ECO:0000313" key="1">
    <source>
        <dbReference type="EMBL" id="CAL1395406.1"/>
    </source>
</evidence>
<accession>A0AAV2FAU3</accession>
<keyword evidence="2" id="KW-1185">Reference proteome</keyword>
<dbReference type="Proteomes" id="UP001497516">
    <property type="component" value="Chromosome 6"/>
</dbReference>
<evidence type="ECO:0000313" key="2">
    <source>
        <dbReference type="Proteomes" id="UP001497516"/>
    </source>
</evidence>
<dbReference type="AlphaFoldDB" id="A0AAV2FAU3"/>
<proteinExistence type="predicted"/>
<reference evidence="1 2" key="1">
    <citation type="submission" date="2024-04" db="EMBL/GenBank/DDBJ databases">
        <authorList>
            <person name="Fracassetti M."/>
        </authorList>
    </citation>
    <scope>NUCLEOTIDE SEQUENCE [LARGE SCALE GENOMIC DNA]</scope>
</reference>